<evidence type="ECO:0000313" key="1">
    <source>
        <dbReference type="EMBL" id="KAH9766828.1"/>
    </source>
</evidence>
<comment type="caution">
    <text evidence="1">The sequence shown here is derived from an EMBL/GenBank/DDBJ whole genome shotgun (WGS) entry which is preliminary data.</text>
</comment>
<protein>
    <submittedName>
        <fullName evidence="1">Agamous-like MADS-box protein AGL61</fullName>
    </submittedName>
</protein>
<gene>
    <name evidence="1" type="ORF">KPL71_011068</name>
</gene>
<evidence type="ECO:0000313" key="2">
    <source>
        <dbReference type="Proteomes" id="UP000829398"/>
    </source>
</evidence>
<dbReference type="Proteomes" id="UP000829398">
    <property type="component" value="Chromosome 4"/>
</dbReference>
<proteinExistence type="predicted"/>
<dbReference type="EMBL" id="CM039173">
    <property type="protein sequence ID" value="KAH9766828.1"/>
    <property type="molecule type" value="Genomic_DNA"/>
</dbReference>
<accession>A0ACB8L0N2</accession>
<keyword evidence="2" id="KW-1185">Reference proteome</keyword>
<reference evidence="2" key="1">
    <citation type="journal article" date="2023" name="Hortic. Res.">
        <title>A chromosome-level phased genome enabling allele-level studies in sweet orange: a case study on citrus Huanglongbing tolerance.</title>
        <authorList>
            <person name="Wu B."/>
            <person name="Yu Q."/>
            <person name="Deng Z."/>
            <person name="Duan Y."/>
            <person name="Luo F."/>
            <person name="Gmitter F. Jr."/>
        </authorList>
    </citation>
    <scope>NUCLEOTIDE SEQUENCE [LARGE SCALE GENOMIC DNA]</scope>
    <source>
        <strain evidence="2">cv. Valencia</strain>
    </source>
</reference>
<sequence>MNNNIKINNNNNGNNIDPNNKKKITRGRQKIQIKKLEDKNSLQVTFSKRRSGLFSKAMELCVLCGAEVGIIVFSPNGKIFLAGHPDFDKILNRYLDQNHSSLDEVNAIPCVQQHNKEYEDATRELEKEKKRGKMIEEEKKKNKNNGRFWWQEGNIIDDMGIEELEEYLKAMKKLKGKVEMRVNEIMMNEYLVPHMNLGNDHPDAFGNINVNVNEDISVSGGIDGGVDFDFGFEPVMSLNVVHARCRS</sequence>
<name>A0ACB8L0N2_CITSI</name>
<organism evidence="1 2">
    <name type="scientific">Citrus sinensis</name>
    <name type="common">Sweet orange</name>
    <name type="synonym">Citrus aurantium var. sinensis</name>
    <dbReference type="NCBI Taxonomy" id="2711"/>
    <lineage>
        <taxon>Eukaryota</taxon>
        <taxon>Viridiplantae</taxon>
        <taxon>Streptophyta</taxon>
        <taxon>Embryophyta</taxon>
        <taxon>Tracheophyta</taxon>
        <taxon>Spermatophyta</taxon>
        <taxon>Magnoliopsida</taxon>
        <taxon>eudicotyledons</taxon>
        <taxon>Gunneridae</taxon>
        <taxon>Pentapetalae</taxon>
        <taxon>rosids</taxon>
        <taxon>malvids</taxon>
        <taxon>Sapindales</taxon>
        <taxon>Rutaceae</taxon>
        <taxon>Aurantioideae</taxon>
        <taxon>Citrus</taxon>
    </lineage>
</organism>